<dbReference type="GO" id="GO:0005634">
    <property type="term" value="C:nucleus"/>
    <property type="evidence" value="ECO:0007669"/>
    <property type="project" value="UniProtKB-SubCell"/>
</dbReference>
<keyword evidence="6" id="KW-0507">mRNA processing</keyword>
<comment type="similarity">
    <text evidence="4">Belongs to the poly(A) polymerase family.</text>
</comment>
<name>A0A6B2L0U0_9EUKA</name>
<dbReference type="Pfam" id="PF04926">
    <property type="entry name" value="PAP_RNA-bind"/>
    <property type="match status" value="1"/>
</dbReference>
<evidence type="ECO:0000256" key="12">
    <source>
        <dbReference type="ARBA" id="ARBA00023242"/>
    </source>
</evidence>
<dbReference type="InterPro" id="IPR043519">
    <property type="entry name" value="NT_sf"/>
</dbReference>
<dbReference type="GO" id="GO:0031123">
    <property type="term" value="P:RNA 3'-end processing"/>
    <property type="evidence" value="ECO:0007669"/>
    <property type="project" value="InterPro"/>
</dbReference>
<evidence type="ECO:0000256" key="5">
    <source>
        <dbReference type="ARBA" id="ARBA00012388"/>
    </source>
</evidence>
<evidence type="ECO:0000313" key="17">
    <source>
        <dbReference type="EMBL" id="NDV30549.1"/>
    </source>
</evidence>
<feature type="region of interest" description="Disordered" evidence="13">
    <location>
        <begin position="508"/>
        <end position="570"/>
    </location>
</feature>
<dbReference type="AlphaFoldDB" id="A0A6B2L0U0"/>
<sequence>MQLNGVEVSSNVVEGDLIKFMVKNDIWCDWKEQQRIDLTLCHLELLIFEWLSAMTKRKGIQLDQPIKRYLRIFAFGATKLGVRLAESEDVDILLVFPSIIHSIDIPTSFHAYLSRHRLISNLILIEDARVPVLKFTFHSTSIDLVWAITTDKTIPEDFDLMKGKVMDFFGWCCNNTPQIKFNNLNNIEQFVHSMNGPRVAEVLLKLVGEVGALENYRTALRCIKKWAKCRMIYSNALGFFGGVTWAILMAKICLINPTAGAGRLVQHFFQFYSAWNWKTPVCLREIQSEGTLDFLIWNPFINENHNMMPVITPTYPPQNSTYNVTRSNKEIIIRELIRGNKITTELSDMGCCWEDLFRNLVFWDNFHIFISVTCFADNPTESKKWLKYIESRIRILIGDLSQISGYICAHPYPLPFVFMDPKKPFGVYFIGLDVDFPLFYEKENDIHQTLCNFENLSTNWKSKTHLMGLELKTLSWYELPGYVFSSRPNMHSGQINIHCPVYNIPEEARRDAQPSPLRNLNNQQLPSKNRICPSGKNGNKPKGHNPPQYRPYKNQQKKKNQQQKVVQNAN</sequence>
<dbReference type="GO" id="GO:0005524">
    <property type="term" value="F:ATP binding"/>
    <property type="evidence" value="ECO:0007669"/>
    <property type="project" value="UniProtKB-KW"/>
</dbReference>
<dbReference type="GO" id="GO:1990817">
    <property type="term" value="F:poly(A) RNA polymerase activity"/>
    <property type="evidence" value="ECO:0007669"/>
    <property type="project" value="UniProtKB-EC"/>
</dbReference>
<dbReference type="InterPro" id="IPR011068">
    <property type="entry name" value="NuclTrfase_I-like_C"/>
</dbReference>
<dbReference type="EMBL" id="GIBP01001580">
    <property type="protein sequence ID" value="NDV30549.1"/>
    <property type="molecule type" value="Transcribed_RNA"/>
</dbReference>
<comment type="cofactor">
    <cofactor evidence="1">
        <name>Mn(2+)</name>
        <dbReference type="ChEBI" id="CHEBI:29035"/>
    </cofactor>
</comment>
<dbReference type="SUPFAM" id="SSF55003">
    <property type="entry name" value="PAP/Archaeal CCA-adding enzyme, C-terminal domain"/>
    <property type="match status" value="1"/>
</dbReference>
<evidence type="ECO:0000256" key="10">
    <source>
        <dbReference type="ARBA" id="ARBA00022840"/>
    </source>
</evidence>
<dbReference type="GO" id="GO:0003723">
    <property type="term" value="F:RNA binding"/>
    <property type="evidence" value="ECO:0007669"/>
    <property type="project" value="InterPro"/>
</dbReference>
<dbReference type="PANTHER" id="PTHR10682">
    <property type="entry name" value="POLY A POLYMERASE"/>
    <property type="match status" value="1"/>
</dbReference>
<keyword evidence="12" id="KW-0539">Nucleus</keyword>
<evidence type="ECO:0000256" key="8">
    <source>
        <dbReference type="ARBA" id="ARBA00022723"/>
    </source>
</evidence>
<keyword evidence="8" id="KW-0479">Metal-binding</keyword>
<dbReference type="EC" id="2.7.7.19" evidence="5"/>
<dbReference type="InterPro" id="IPR007012">
    <property type="entry name" value="PolA_pol_cen_dom"/>
</dbReference>
<protein>
    <recommendedName>
        <fullName evidence="5">polynucleotide adenylyltransferase</fullName>
        <ecNumber evidence="5">2.7.7.19</ecNumber>
    </recommendedName>
</protein>
<dbReference type="Pfam" id="PF04928">
    <property type="entry name" value="PAP_central"/>
    <property type="match status" value="1"/>
</dbReference>
<dbReference type="Gene3D" id="1.10.1410.10">
    <property type="match status" value="1"/>
</dbReference>
<feature type="compositionally biased region" description="Polar residues" evidence="13">
    <location>
        <begin position="516"/>
        <end position="527"/>
    </location>
</feature>
<keyword evidence="7" id="KW-0808">Transferase</keyword>
<dbReference type="SUPFAM" id="SSF81631">
    <property type="entry name" value="PAP/OAS1 substrate-binding domain"/>
    <property type="match status" value="1"/>
</dbReference>
<dbReference type="Gene3D" id="3.30.460.10">
    <property type="entry name" value="Beta Polymerase, domain 2"/>
    <property type="match status" value="1"/>
</dbReference>
<dbReference type="Gene3D" id="3.30.70.590">
    <property type="entry name" value="Poly(A) polymerase predicted RNA binding domain"/>
    <property type="match status" value="1"/>
</dbReference>
<feature type="domain" description="Poly(A) polymerase RNA-binding" evidence="14">
    <location>
        <begin position="362"/>
        <end position="416"/>
    </location>
</feature>
<evidence type="ECO:0000259" key="14">
    <source>
        <dbReference type="Pfam" id="PF04926"/>
    </source>
</evidence>
<feature type="domain" description="Poly(A) polymerase central" evidence="15">
    <location>
        <begin position="216"/>
        <end position="358"/>
    </location>
</feature>
<keyword evidence="11" id="KW-0460">Magnesium</keyword>
<dbReference type="SUPFAM" id="SSF81301">
    <property type="entry name" value="Nucleotidyltransferase"/>
    <property type="match status" value="1"/>
</dbReference>
<dbReference type="PANTHER" id="PTHR10682:SF10">
    <property type="entry name" value="POLYNUCLEOTIDE ADENYLYLTRANSFERASE"/>
    <property type="match status" value="1"/>
</dbReference>
<keyword evidence="9" id="KW-0547">Nucleotide-binding</keyword>
<evidence type="ECO:0000256" key="7">
    <source>
        <dbReference type="ARBA" id="ARBA00022679"/>
    </source>
</evidence>
<organism evidence="17">
    <name type="scientific">Arcella intermedia</name>
    <dbReference type="NCBI Taxonomy" id="1963864"/>
    <lineage>
        <taxon>Eukaryota</taxon>
        <taxon>Amoebozoa</taxon>
        <taxon>Tubulinea</taxon>
        <taxon>Elardia</taxon>
        <taxon>Arcellinida</taxon>
        <taxon>Sphaerothecina</taxon>
        <taxon>Arcellidae</taxon>
        <taxon>Arcella</taxon>
    </lineage>
</organism>
<keyword evidence="10" id="KW-0067">ATP-binding</keyword>
<dbReference type="GO" id="GO:0046872">
    <property type="term" value="F:metal ion binding"/>
    <property type="evidence" value="ECO:0007669"/>
    <property type="project" value="UniProtKB-KW"/>
</dbReference>
<dbReference type="InterPro" id="IPR048840">
    <property type="entry name" value="PolA_pol_NTPase"/>
</dbReference>
<proteinExistence type="inferred from homology"/>
<evidence type="ECO:0000256" key="2">
    <source>
        <dbReference type="ARBA" id="ARBA00001946"/>
    </source>
</evidence>
<comment type="subcellular location">
    <subcellularLocation>
        <location evidence="3">Nucleus</location>
    </subcellularLocation>
</comment>
<feature type="domain" description="Poly(A) polymerase nucleotidyltransferase" evidence="16">
    <location>
        <begin position="16"/>
        <end position="163"/>
    </location>
</feature>
<evidence type="ECO:0000256" key="3">
    <source>
        <dbReference type="ARBA" id="ARBA00004123"/>
    </source>
</evidence>
<comment type="cofactor">
    <cofactor evidence="2">
        <name>Mg(2+)</name>
        <dbReference type="ChEBI" id="CHEBI:18420"/>
    </cofactor>
</comment>
<evidence type="ECO:0000256" key="4">
    <source>
        <dbReference type="ARBA" id="ARBA00010912"/>
    </source>
</evidence>
<evidence type="ECO:0000256" key="13">
    <source>
        <dbReference type="SAM" id="MobiDB-lite"/>
    </source>
</evidence>
<evidence type="ECO:0000256" key="11">
    <source>
        <dbReference type="ARBA" id="ARBA00022842"/>
    </source>
</evidence>
<evidence type="ECO:0000259" key="16">
    <source>
        <dbReference type="Pfam" id="PF20750"/>
    </source>
</evidence>
<dbReference type="InterPro" id="IPR007010">
    <property type="entry name" value="PolA_pol_RNA-bd_dom"/>
</dbReference>
<evidence type="ECO:0000256" key="6">
    <source>
        <dbReference type="ARBA" id="ARBA00022664"/>
    </source>
</evidence>
<accession>A0A6B2L0U0</accession>
<evidence type="ECO:0000256" key="1">
    <source>
        <dbReference type="ARBA" id="ARBA00001936"/>
    </source>
</evidence>
<dbReference type="Pfam" id="PF20750">
    <property type="entry name" value="PAP_NTPase"/>
    <property type="match status" value="1"/>
</dbReference>
<evidence type="ECO:0000256" key="9">
    <source>
        <dbReference type="ARBA" id="ARBA00022741"/>
    </source>
</evidence>
<dbReference type="FunFam" id="1.10.1410.10:FF:000001">
    <property type="entry name" value="Putative poly(A) polymerase gamma"/>
    <property type="match status" value="1"/>
</dbReference>
<reference evidence="17" key="1">
    <citation type="journal article" date="2020" name="J. Eukaryot. Microbiol.">
        <title>De novo Sequencing, Assembly and Annotation of the Transcriptome for the Free-Living Testate Amoeba Arcella intermedia.</title>
        <authorList>
            <person name="Ribeiro G.M."/>
            <person name="Porfirio-Sousa A.L."/>
            <person name="Maurer-Alcala X.X."/>
            <person name="Katz L.A."/>
            <person name="Lahr D.J.G."/>
        </authorList>
    </citation>
    <scope>NUCLEOTIDE SEQUENCE</scope>
</reference>
<dbReference type="GO" id="GO:0006397">
    <property type="term" value="P:mRNA processing"/>
    <property type="evidence" value="ECO:0007669"/>
    <property type="project" value="UniProtKB-KW"/>
</dbReference>
<evidence type="ECO:0000259" key="15">
    <source>
        <dbReference type="Pfam" id="PF04928"/>
    </source>
</evidence>